<dbReference type="PANTHER" id="PTHR10288">
    <property type="entry name" value="KH DOMAIN CONTAINING RNA BINDING PROTEIN"/>
    <property type="match status" value="1"/>
</dbReference>
<dbReference type="Gene3D" id="3.30.1370.10">
    <property type="entry name" value="K Homology domain, type 1"/>
    <property type="match status" value="3"/>
</dbReference>
<proteinExistence type="predicted"/>
<evidence type="ECO:0000256" key="1">
    <source>
        <dbReference type="ARBA" id="ARBA00022737"/>
    </source>
</evidence>
<dbReference type="OrthoDB" id="442947at2759"/>
<evidence type="ECO:0000313" key="6">
    <source>
        <dbReference type="Proteomes" id="UP000636709"/>
    </source>
</evidence>
<feature type="domain" description="K Homology" evidence="4">
    <location>
        <begin position="533"/>
        <end position="603"/>
    </location>
</feature>
<evidence type="ECO:0000256" key="2">
    <source>
        <dbReference type="PROSITE-ProRule" id="PRU00117"/>
    </source>
</evidence>
<organism evidence="5 6">
    <name type="scientific">Digitaria exilis</name>
    <dbReference type="NCBI Taxonomy" id="1010633"/>
    <lineage>
        <taxon>Eukaryota</taxon>
        <taxon>Viridiplantae</taxon>
        <taxon>Streptophyta</taxon>
        <taxon>Embryophyta</taxon>
        <taxon>Tracheophyta</taxon>
        <taxon>Spermatophyta</taxon>
        <taxon>Magnoliopsida</taxon>
        <taxon>Liliopsida</taxon>
        <taxon>Poales</taxon>
        <taxon>Poaceae</taxon>
        <taxon>PACMAD clade</taxon>
        <taxon>Panicoideae</taxon>
        <taxon>Panicodae</taxon>
        <taxon>Paniceae</taxon>
        <taxon>Anthephorinae</taxon>
        <taxon>Digitaria</taxon>
    </lineage>
</organism>
<dbReference type="SMART" id="SM00322">
    <property type="entry name" value="KH"/>
    <property type="match status" value="3"/>
</dbReference>
<reference evidence="5" key="1">
    <citation type="submission" date="2020-07" db="EMBL/GenBank/DDBJ databases">
        <title>Genome sequence and genetic diversity analysis of an under-domesticated orphan crop, white fonio (Digitaria exilis).</title>
        <authorList>
            <person name="Bennetzen J.L."/>
            <person name="Chen S."/>
            <person name="Ma X."/>
            <person name="Wang X."/>
            <person name="Yssel A.E.J."/>
            <person name="Chaluvadi S.R."/>
            <person name="Johnson M."/>
            <person name="Gangashetty P."/>
            <person name="Hamidou F."/>
            <person name="Sanogo M.D."/>
            <person name="Zwaenepoel A."/>
            <person name="Wallace J."/>
            <person name="Van De Peer Y."/>
            <person name="Van Deynze A."/>
        </authorList>
    </citation>
    <scope>NUCLEOTIDE SEQUENCE</scope>
    <source>
        <tissue evidence="5">Leaves</tissue>
    </source>
</reference>
<feature type="domain" description="K Homology" evidence="4">
    <location>
        <begin position="331"/>
        <end position="406"/>
    </location>
</feature>
<keyword evidence="6" id="KW-1185">Reference proteome</keyword>
<keyword evidence="2" id="KW-0694">RNA-binding</keyword>
<dbReference type="SUPFAM" id="SSF54791">
    <property type="entry name" value="Eukaryotic type KH-domain (KH-domain type I)"/>
    <property type="match status" value="3"/>
</dbReference>
<feature type="compositionally biased region" description="Low complexity" evidence="3">
    <location>
        <begin position="8"/>
        <end position="23"/>
    </location>
</feature>
<dbReference type="AlphaFoldDB" id="A0A835EHE4"/>
<dbReference type="EMBL" id="JACEFO010001934">
    <property type="protein sequence ID" value="KAF8692624.1"/>
    <property type="molecule type" value="Genomic_DNA"/>
</dbReference>
<sequence>MAAAAAKPHFSPHAAFSSSSPSAAPSAADAEPDFVVFRLLLPPSFSDADTMRLYAAVNPLPRRPPPPRRGLLLEALVAVLDAEGALYRAEEGPRGGGAPGRATCLLLAEAERFEAATGRGVLGRIAREAGAVVRVVPWEEAAPLPQGHPPEEVVEITGDRTAVRKALVALSSCLQGDQPVDGSATSFNKDSSMLSWASSEVPERNVGVLRSEASTEFAQGSVVKADGSECNTGDARSRNLQQIAFRLLLPINLAGGLIGKKGLIIKGIEDETGACIDVSTPIAGCRERVITICALESPDSECHIVQSALLLIFDRMMEVESNARSTFEKTSQFSARALVLKHQFDCLVGLGGSIIKEMVNATGGRIQILDDTDVPQCASSFELVIEITGELMNVRDALCLVCWKLRNHVFSSSGTDCTNGHVPSSDGAESNATSQANIHSTSKYSMDNAHRVDHGPSLSYGMDSVENTFSSLDLTSSEIQKLDHGNGVMINNSDDGIQKPTDRNDVVTKNLNHGILFPEENNLLREVPYAAITRITYETAVSGTILNLVCGDNGNNLAQLTEMSGADIAVYNPPSEGNEAMIVVSGPPEQAQSAQRGLVELILQGQ</sequence>
<protein>
    <recommendedName>
        <fullName evidence="4">K Homology domain-containing protein</fullName>
    </recommendedName>
</protein>
<comment type="caution">
    <text evidence="5">The sequence shown here is derived from an EMBL/GenBank/DDBJ whole genome shotgun (WGS) entry which is preliminary data.</text>
</comment>
<evidence type="ECO:0000313" key="5">
    <source>
        <dbReference type="EMBL" id="KAF8692624.1"/>
    </source>
</evidence>
<evidence type="ECO:0000259" key="4">
    <source>
        <dbReference type="SMART" id="SM00322"/>
    </source>
</evidence>
<feature type="region of interest" description="Disordered" evidence="3">
    <location>
        <begin position="418"/>
        <end position="437"/>
    </location>
</feature>
<dbReference type="Proteomes" id="UP000636709">
    <property type="component" value="Unassembled WGS sequence"/>
</dbReference>
<dbReference type="PROSITE" id="PS50084">
    <property type="entry name" value="KH_TYPE_1"/>
    <property type="match status" value="3"/>
</dbReference>
<dbReference type="InterPro" id="IPR004088">
    <property type="entry name" value="KH_dom_type_1"/>
</dbReference>
<gene>
    <name evidence="5" type="ORF">HU200_039442</name>
</gene>
<dbReference type="InterPro" id="IPR004087">
    <property type="entry name" value="KH_dom"/>
</dbReference>
<name>A0A835EHE4_9POAL</name>
<feature type="domain" description="K Homology" evidence="4">
    <location>
        <begin position="241"/>
        <end position="314"/>
    </location>
</feature>
<dbReference type="Pfam" id="PF00013">
    <property type="entry name" value="KH_1"/>
    <property type="match status" value="3"/>
</dbReference>
<accession>A0A835EHE4</accession>
<dbReference type="InterPro" id="IPR036612">
    <property type="entry name" value="KH_dom_type_1_sf"/>
</dbReference>
<feature type="region of interest" description="Disordered" evidence="3">
    <location>
        <begin position="1"/>
        <end position="23"/>
    </location>
</feature>
<evidence type="ECO:0000256" key="3">
    <source>
        <dbReference type="SAM" id="MobiDB-lite"/>
    </source>
</evidence>
<keyword evidence="1" id="KW-0677">Repeat</keyword>
<dbReference type="GO" id="GO:0003723">
    <property type="term" value="F:RNA binding"/>
    <property type="evidence" value="ECO:0007669"/>
    <property type="project" value="UniProtKB-UniRule"/>
</dbReference>